<name>A0AAE3XE81_9DEIO</name>
<evidence type="ECO:0000313" key="3">
    <source>
        <dbReference type="EMBL" id="MDR6218882.1"/>
    </source>
</evidence>
<dbReference type="PANTHER" id="PTHR43022:SF1">
    <property type="entry name" value="PROTEIN SMF"/>
    <property type="match status" value="1"/>
</dbReference>
<comment type="similarity">
    <text evidence="1">Belongs to the DprA/Smf family.</text>
</comment>
<dbReference type="InterPro" id="IPR003488">
    <property type="entry name" value="DprA"/>
</dbReference>
<accession>A0AAE3XE81</accession>
<organism evidence="3 4">
    <name type="scientific">Deinococcus soli</name>
    <name type="common">ex Cha et al. 2016</name>
    <dbReference type="NCBI Taxonomy" id="1309411"/>
    <lineage>
        <taxon>Bacteria</taxon>
        <taxon>Thermotogati</taxon>
        <taxon>Deinococcota</taxon>
        <taxon>Deinococci</taxon>
        <taxon>Deinococcales</taxon>
        <taxon>Deinococcaceae</taxon>
        <taxon>Deinococcus</taxon>
    </lineage>
</organism>
<proteinExistence type="inferred from homology"/>
<dbReference type="PANTHER" id="PTHR43022">
    <property type="entry name" value="PROTEIN SMF"/>
    <property type="match status" value="1"/>
</dbReference>
<evidence type="ECO:0000313" key="4">
    <source>
        <dbReference type="Proteomes" id="UP001185331"/>
    </source>
</evidence>
<dbReference type="RefSeq" id="WP_309853635.1">
    <property type="nucleotide sequence ID" value="NZ_JAVDQJ010000004.1"/>
</dbReference>
<dbReference type="Pfam" id="PF02481">
    <property type="entry name" value="DNA_processg_A"/>
    <property type="match status" value="1"/>
</dbReference>
<dbReference type="InterPro" id="IPR057666">
    <property type="entry name" value="DrpA_SLOG"/>
</dbReference>
<gene>
    <name evidence="3" type="ORF">J2Y00_002479</name>
</gene>
<evidence type="ECO:0000259" key="2">
    <source>
        <dbReference type="Pfam" id="PF02481"/>
    </source>
</evidence>
<protein>
    <submittedName>
        <fullName evidence="3">DNA processing protein</fullName>
    </submittedName>
</protein>
<reference evidence="3" key="1">
    <citation type="submission" date="2023-07" db="EMBL/GenBank/DDBJ databases">
        <title>Sorghum-associated microbial communities from plants grown in Nebraska, USA.</title>
        <authorList>
            <person name="Schachtman D."/>
        </authorList>
    </citation>
    <scope>NUCLEOTIDE SEQUENCE</scope>
    <source>
        <strain evidence="3">BE330</strain>
    </source>
</reference>
<comment type="caution">
    <text evidence="3">The sequence shown here is derived from an EMBL/GenBank/DDBJ whole genome shotgun (WGS) entry which is preliminary data.</text>
</comment>
<dbReference type="EMBL" id="JAVDQK010000005">
    <property type="protein sequence ID" value="MDR6218882.1"/>
    <property type="molecule type" value="Genomic_DNA"/>
</dbReference>
<dbReference type="GO" id="GO:0009294">
    <property type="term" value="P:DNA-mediated transformation"/>
    <property type="evidence" value="ECO:0007669"/>
    <property type="project" value="InterPro"/>
</dbReference>
<dbReference type="AlphaFoldDB" id="A0AAE3XE81"/>
<feature type="domain" description="Smf/DprA SLOG" evidence="2">
    <location>
        <begin position="37"/>
        <end position="230"/>
    </location>
</feature>
<dbReference type="SUPFAM" id="SSF102405">
    <property type="entry name" value="MCP/YpsA-like"/>
    <property type="match status" value="1"/>
</dbReference>
<evidence type="ECO:0000256" key="1">
    <source>
        <dbReference type="ARBA" id="ARBA00006525"/>
    </source>
</evidence>
<sequence length="269" mass="27913">MTDFTATISPATHAALTQALPDAESVIRRAAADHTRILSPLDADWPRLLPEHRDTPPFLWVKGALHPGDAVAVIGTRAPTPAGGQLAQKVAAHYAQAGYSVVSGLALGCDTRAHEGALSVSGHTTVVLGHGLDTVYPRQNAGLLRRVLAAGGAVVSIAPHGAPITKKGFVDRDFVQAGLALGVFVAQTDLHGGSWHACRAAQRYGRPVGFAPLPSETGSPKAAGPALLAAGGEALARHLRVPAERVHVVPLRSRADYPRFTAALTAARP</sequence>
<dbReference type="Proteomes" id="UP001185331">
    <property type="component" value="Unassembled WGS sequence"/>
</dbReference>
<dbReference type="Gene3D" id="3.40.50.450">
    <property type="match status" value="1"/>
</dbReference>